<gene>
    <name evidence="10" type="ORF">GRI62_02205</name>
</gene>
<dbReference type="EMBL" id="WTYH01000001">
    <property type="protein sequence ID" value="MXO92417.1"/>
    <property type="molecule type" value="Genomic_DNA"/>
</dbReference>
<comment type="similarity">
    <text evidence="5">Belongs to the TonB-dependent receptor family.</text>
</comment>
<dbReference type="SUPFAM" id="SSF56935">
    <property type="entry name" value="Porins"/>
    <property type="match status" value="1"/>
</dbReference>
<dbReference type="InterPro" id="IPR036942">
    <property type="entry name" value="Beta-barrel_TonB_sf"/>
</dbReference>
<evidence type="ECO:0000256" key="2">
    <source>
        <dbReference type="ARBA" id="ARBA00022729"/>
    </source>
</evidence>
<sequence>MKKLHRNYLTGLAVSVSAVAILAGAPAAAQQQTTNQAGDACVVRGSAGVFDAQGNCILSQDATGVTSNATQAEPADVGDTGGADQVGGESIVVTGSRIRQDTYSSISPLQVLTTEASRDVGEFNAAEILQRSEAASGTQIDATFQGFVLNNGPGSQTLDLRGLGADRTLLLVNGRRLAPAGVEGAPTNPSINLIPSSLVARYDLLLDGASSVYGSDAVAGVGNIILRNDIDGFEFFASGNYNEQGAGHDFTVSGAYGMTFDRGFFGIGVEYDRRDEVRIGDRDFLAGCDTNYEIDQDGNIFTVGIANDANTRARSNGTISEVTTPCKIDAAVRRIIPQGGLFFSSIYADPRTFATTGQAGNSFIPGFSDSVDAFGRPVDRNGDGLLDVDFSQVTRNGTDLEPSFIAPQDLYNVMAYGEYDFGTDMNLTPFFEANYSRAEVAARSSVPQLFPYVGARNPFNPCNISSVNGVRLNPNGVDCGLAQNQFDNLTGTVNARPLGVSRIVQPVVSVFGDRSFVETVQEQYRGVLGLRGDLPFINDSWTFEIAGVYSRSEGQSSRIGIREDRLALALGIDPTSAAKTRAASPVILPGGPCSTSGFVNPDILQPDVIAGCVPVNLFAASLYDRPVGDFASQAERDYLFDSRDFDTVYEQTLISGFVTGEVFELPAGPVSVVLGAEYREDAIDSQPDEVAAQGLFFGFFADQGGEGSKYIREVFGEVNVPVFDSDFFGEFEVNASGRITDEEFYGTAETYSLKAGWRPVPQVLFKVSYGTSFRAPNLRENFLAGQSGFGGISDPCAVPTAAFQALAGNGRPAGYQADLDTREAEVLANCRAEGRDPTRVGIDGTGANTVTVPSVEITSGGSLDLDPETSSSLTAGVSVNETFGDFDFAFNVNYFDINVRGAIAEPTGQFVVNQCFLRDDGVRSNFCDFIDFDTDPASRLLITDVFAGFVNINEETVKGVDLNATFGYTLLAGGEPLELGLNLRANHLLERSSVFLDDVGNAIGDDVAGEFGFPDWTGRATASIGYSDFLFTWQTRWISSVAQAPEGVDPFSDAFGRGPDGRPTGFVSDTCLGGGSGTFNAATGVFTPDGIVQGDGRFCRDIGFADDYFVHTVSLRYNFNDDITLRAGVTNVFDESPPLIDTNEVFGISNTPIGNGYDLNGREFFASVNVAF</sequence>
<evidence type="ECO:0000256" key="3">
    <source>
        <dbReference type="ARBA" id="ARBA00023136"/>
    </source>
</evidence>
<evidence type="ECO:0000256" key="7">
    <source>
        <dbReference type="SAM" id="SignalP"/>
    </source>
</evidence>
<dbReference type="PROSITE" id="PS00430">
    <property type="entry name" value="TONB_DEPENDENT_REC_1"/>
    <property type="match status" value="1"/>
</dbReference>
<comment type="subcellular location">
    <subcellularLocation>
        <location evidence="1 5">Cell outer membrane</location>
    </subcellularLocation>
</comment>
<keyword evidence="4" id="KW-0998">Cell outer membrane</keyword>
<name>A0A845A0A9_9SPHN</name>
<reference evidence="10 11" key="1">
    <citation type="submission" date="2019-12" db="EMBL/GenBank/DDBJ databases">
        <title>Genomic-based taxomic classification of the family Erythrobacteraceae.</title>
        <authorList>
            <person name="Xu L."/>
        </authorList>
    </citation>
    <scope>NUCLEOTIDE SEQUENCE [LARGE SCALE GENOMIC DNA]</scope>
    <source>
        <strain evidence="10 11">RC4-10-4</strain>
    </source>
</reference>
<feature type="signal peptide" evidence="7">
    <location>
        <begin position="1"/>
        <end position="29"/>
    </location>
</feature>
<keyword evidence="10" id="KW-0675">Receptor</keyword>
<feature type="domain" description="TonB-dependent receptor plug" evidence="9">
    <location>
        <begin position="106"/>
        <end position="221"/>
    </location>
</feature>
<evidence type="ECO:0000256" key="1">
    <source>
        <dbReference type="ARBA" id="ARBA00004442"/>
    </source>
</evidence>
<dbReference type="InterPro" id="IPR012910">
    <property type="entry name" value="Plug_dom"/>
</dbReference>
<dbReference type="PANTHER" id="PTHR47234:SF2">
    <property type="entry name" value="TONB-DEPENDENT RECEPTOR"/>
    <property type="match status" value="1"/>
</dbReference>
<comment type="caution">
    <text evidence="10">The sequence shown here is derived from an EMBL/GenBank/DDBJ whole genome shotgun (WGS) entry which is preliminary data.</text>
</comment>
<dbReference type="OrthoDB" id="7051241at2"/>
<evidence type="ECO:0000313" key="10">
    <source>
        <dbReference type="EMBL" id="MXO92417.1"/>
    </source>
</evidence>
<feature type="chain" id="PRO_5032440504" evidence="7">
    <location>
        <begin position="30"/>
        <end position="1172"/>
    </location>
</feature>
<organism evidence="10 11">
    <name type="scientific">Aurantiacibacter arachoides</name>
    <dbReference type="NCBI Taxonomy" id="1850444"/>
    <lineage>
        <taxon>Bacteria</taxon>
        <taxon>Pseudomonadati</taxon>
        <taxon>Pseudomonadota</taxon>
        <taxon>Alphaproteobacteria</taxon>
        <taxon>Sphingomonadales</taxon>
        <taxon>Erythrobacteraceae</taxon>
        <taxon>Aurantiacibacter</taxon>
    </lineage>
</organism>
<evidence type="ECO:0000259" key="8">
    <source>
        <dbReference type="Pfam" id="PF00593"/>
    </source>
</evidence>
<dbReference type="Pfam" id="PF07715">
    <property type="entry name" value="Plug"/>
    <property type="match status" value="1"/>
</dbReference>
<dbReference type="PANTHER" id="PTHR47234">
    <property type="match status" value="1"/>
</dbReference>
<dbReference type="Gene3D" id="2.170.130.10">
    <property type="entry name" value="TonB-dependent receptor, plug domain"/>
    <property type="match status" value="1"/>
</dbReference>
<evidence type="ECO:0000256" key="4">
    <source>
        <dbReference type="ARBA" id="ARBA00023237"/>
    </source>
</evidence>
<protein>
    <submittedName>
        <fullName evidence="10">TonB-dependent receptor</fullName>
    </submittedName>
</protein>
<accession>A0A845A0A9</accession>
<dbReference type="Proteomes" id="UP000460626">
    <property type="component" value="Unassembled WGS sequence"/>
</dbReference>
<keyword evidence="2 7" id="KW-0732">Signal</keyword>
<dbReference type="Gene3D" id="2.40.170.20">
    <property type="entry name" value="TonB-dependent receptor, beta-barrel domain"/>
    <property type="match status" value="1"/>
</dbReference>
<dbReference type="InterPro" id="IPR037066">
    <property type="entry name" value="Plug_dom_sf"/>
</dbReference>
<keyword evidence="3 5" id="KW-0472">Membrane</keyword>
<evidence type="ECO:0000313" key="11">
    <source>
        <dbReference type="Proteomes" id="UP000460626"/>
    </source>
</evidence>
<dbReference type="InterPro" id="IPR010916">
    <property type="entry name" value="TonB_box_CS"/>
</dbReference>
<dbReference type="RefSeq" id="WP_131451797.1">
    <property type="nucleotide sequence ID" value="NZ_BMJK01000001.1"/>
</dbReference>
<keyword evidence="11" id="KW-1185">Reference proteome</keyword>
<proteinExistence type="inferred from homology"/>
<evidence type="ECO:0000259" key="9">
    <source>
        <dbReference type="Pfam" id="PF07715"/>
    </source>
</evidence>
<keyword evidence="5" id="KW-0798">TonB box</keyword>
<dbReference type="InterPro" id="IPR000531">
    <property type="entry name" value="Beta-barrel_TonB"/>
</dbReference>
<evidence type="ECO:0000256" key="6">
    <source>
        <dbReference type="SAM" id="MobiDB-lite"/>
    </source>
</evidence>
<dbReference type="Pfam" id="PF00593">
    <property type="entry name" value="TonB_dep_Rec_b-barrel"/>
    <property type="match status" value="1"/>
</dbReference>
<evidence type="ECO:0000256" key="5">
    <source>
        <dbReference type="RuleBase" id="RU003357"/>
    </source>
</evidence>
<feature type="domain" description="TonB-dependent receptor-like beta-barrel" evidence="8">
    <location>
        <begin position="632"/>
        <end position="1132"/>
    </location>
</feature>
<feature type="region of interest" description="Disordered" evidence="6">
    <location>
        <begin position="67"/>
        <end position="86"/>
    </location>
</feature>
<dbReference type="AlphaFoldDB" id="A0A845A0A9"/>
<dbReference type="GO" id="GO:0009279">
    <property type="term" value="C:cell outer membrane"/>
    <property type="evidence" value="ECO:0007669"/>
    <property type="project" value="UniProtKB-SubCell"/>
</dbReference>